<keyword evidence="3" id="KW-0863">Zinc-finger</keyword>
<dbReference type="Pfam" id="PF05699">
    <property type="entry name" value="Dimer_Tnp_hAT"/>
    <property type="match status" value="1"/>
</dbReference>
<protein>
    <recommendedName>
        <fullName evidence="6">HAT C-terminal dimerisation domain-containing protein</fullName>
    </recommendedName>
</protein>
<gene>
    <name evidence="7" type="ORF">FPOA_28907</name>
</gene>
<evidence type="ECO:0000256" key="1">
    <source>
        <dbReference type="ARBA" id="ARBA00004123"/>
    </source>
</evidence>
<name>A0A1B8A3N8_FUSPO</name>
<dbReference type="STRING" id="36050.A0A1B8A3N8"/>
<dbReference type="AlphaFoldDB" id="A0A1B8A3N8"/>
<evidence type="ECO:0000256" key="4">
    <source>
        <dbReference type="ARBA" id="ARBA00022833"/>
    </source>
</evidence>
<organism evidence="7 8">
    <name type="scientific">Fusarium poae</name>
    <dbReference type="NCBI Taxonomy" id="36050"/>
    <lineage>
        <taxon>Eukaryota</taxon>
        <taxon>Fungi</taxon>
        <taxon>Dikarya</taxon>
        <taxon>Ascomycota</taxon>
        <taxon>Pezizomycotina</taxon>
        <taxon>Sordariomycetes</taxon>
        <taxon>Hypocreomycetidae</taxon>
        <taxon>Hypocreales</taxon>
        <taxon>Nectriaceae</taxon>
        <taxon>Fusarium</taxon>
    </lineage>
</organism>
<dbReference type="Proteomes" id="UP000091967">
    <property type="component" value="Unassembled WGS sequence"/>
</dbReference>
<dbReference type="InterPro" id="IPR012337">
    <property type="entry name" value="RNaseH-like_sf"/>
</dbReference>
<evidence type="ECO:0000313" key="7">
    <source>
        <dbReference type="EMBL" id="OBS15081.1"/>
    </source>
</evidence>
<reference evidence="7 8" key="1">
    <citation type="submission" date="2016-06" db="EMBL/GenBank/DDBJ databases">
        <title>Living apart together: crosstalk between the core and supernumerary genomes in a fungal plant pathogen.</title>
        <authorList>
            <person name="Vanheule A."/>
            <person name="Audenaert K."/>
            <person name="Warris S."/>
            <person name="Van De Geest H."/>
            <person name="Schijlen E."/>
            <person name="Hofte M."/>
            <person name="De Saeger S."/>
            <person name="Haesaert G."/>
            <person name="Waalwijk C."/>
            <person name="Van Der Lee T."/>
        </authorList>
    </citation>
    <scope>NUCLEOTIDE SEQUENCE [LARGE SCALE GENOMIC DNA]</scope>
    <source>
        <strain evidence="7 8">2516</strain>
    </source>
</reference>
<sequence length="589" mass="66818">MSKSAWLESVKRPQILGLTPVSPSIRSYLVAMHAAKQLAKREETLRHAINHKAALEALIQLVNVRNLSYNCSSWPELHALISAVNPAADDLISLSHGSIQKLVSNSFRVHKDMLRRKLQSTPWKLHLSADVWSAPNHKDMLRRKLQSTPWKLHLSADVWSAPNHKAFLGICVKFVDPDAKEALQALLALSELPGLDGPGSHGGAEQWKLLQHVLEDYNIWNKVGFYTGDNHGSNDKLCHLLANYLQEKGVDWEAKTRRIRCHGHIVNLAVQAFLFIDSKEAARAALEHIEDTDESAFGTDFSERIKPQRAQGWRRLGPLGKVHNISIHMRENDYRWNEFKKRAGRSLGLDNDTRWNSWFLLLECSRGDACIPSTVLEDHSAYRGPAYGAAIILHPSRRVAHIKKNWPKSWHKPVLDGVRKHWKDYYHELPLPTTAPQLRDEIQRLDEYDLLARELDVVSPSMSELDEYDAFTTQPPIVIDCSPLSWRLREEQQQTYPRLSRMAVDILSIPAMSAEPERVFSGARRTISWDRCQLGSRTIERGECMKSWIKSGITQGYPVDLLEAEGIEGNNVEGLDDSAGWQSSNPDSV</sequence>
<evidence type="ECO:0000256" key="2">
    <source>
        <dbReference type="ARBA" id="ARBA00022723"/>
    </source>
</evidence>
<comment type="subcellular location">
    <subcellularLocation>
        <location evidence="1">Nucleus</location>
    </subcellularLocation>
</comment>
<keyword evidence="4" id="KW-0862">Zinc</keyword>
<dbReference type="GO" id="GO:0005634">
    <property type="term" value="C:nucleus"/>
    <property type="evidence" value="ECO:0007669"/>
    <property type="project" value="UniProtKB-SubCell"/>
</dbReference>
<proteinExistence type="predicted"/>
<feature type="domain" description="HAT C-terminal dimerisation" evidence="6">
    <location>
        <begin position="470"/>
        <end position="549"/>
    </location>
</feature>
<keyword evidence="8" id="KW-1185">Reference proteome</keyword>
<comment type="caution">
    <text evidence="7">The sequence shown here is derived from an EMBL/GenBank/DDBJ whole genome shotgun (WGS) entry which is preliminary data.</text>
</comment>
<keyword evidence="2" id="KW-0479">Metal-binding</keyword>
<dbReference type="PANTHER" id="PTHR46481">
    <property type="entry name" value="ZINC FINGER BED DOMAIN-CONTAINING PROTEIN 4"/>
    <property type="match status" value="1"/>
</dbReference>
<dbReference type="InterPro" id="IPR052035">
    <property type="entry name" value="ZnF_BED_domain_contain"/>
</dbReference>
<dbReference type="SUPFAM" id="SSF53098">
    <property type="entry name" value="Ribonuclease H-like"/>
    <property type="match status" value="1"/>
</dbReference>
<dbReference type="GO" id="GO:0008270">
    <property type="term" value="F:zinc ion binding"/>
    <property type="evidence" value="ECO:0007669"/>
    <property type="project" value="UniProtKB-KW"/>
</dbReference>
<evidence type="ECO:0000256" key="5">
    <source>
        <dbReference type="ARBA" id="ARBA00023242"/>
    </source>
</evidence>
<evidence type="ECO:0000313" key="8">
    <source>
        <dbReference type="Proteomes" id="UP000091967"/>
    </source>
</evidence>
<accession>A0A1B8A3N8</accession>
<dbReference type="EMBL" id="LYXU01000176">
    <property type="protein sequence ID" value="OBS15081.1"/>
    <property type="molecule type" value="Genomic_DNA"/>
</dbReference>
<dbReference type="GO" id="GO:0046983">
    <property type="term" value="F:protein dimerization activity"/>
    <property type="evidence" value="ECO:0007669"/>
    <property type="project" value="InterPro"/>
</dbReference>
<dbReference type="PANTHER" id="PTHR46481:SF10">
    <property type="entry name" value="ZINC FINGER BED DOMAIN-CONTAINING PROTEIN 39"/>
    <property type="match status" value="1"/>
</dbReference>
<evidence type="ECO:0000259" key="6">
    <source>
        <dbReference type="Pfam" id="PF05699"/>
    </source>
</evidence>
<dbReference type="InterPro" id="IPR008906">
    <property type="entry name" value="HATC_C_dom"/>
</dbReference>
<evidence type="ECO:0000256" key="3">
    <source>
        <dbReference type="ARBA" id="ARBA00022771"/>
    </source>
</evidence>
<keyword evidence="5" id="KW-0539">Nucleus</keyword>